<evidence type="ECO:0000313" key="2">
    <source>
        <dbReference type="EMBL" id="SHL19513.1"/>
    </source>
</evidence>
<protein>
    <recommendedName>
        <fullName evidence="4">WD40-like Beta Propeller Repeat</fullName>
    </recommendedName>
</protein>
<sequence length="932" mass="106142">MRYLLVVLLTLTCLQLSAQQFGGNPSSLKWQQINTDTVRVIFPAGLGNAGERVANIVTYLNRFNRLSIGPLQKKVNIVLQNQTMESNGYVALGPFRSEFFLAPPPTSYNLGSLNWVDQLSLHEYRHVLQNMNFRQGASKVFSWLGGELGQAAATNIAVPNWFWEGDAVTMETALSQQGRGRLPAFFDGFRALDLAHKDYKYMKIRNGSYRDYTPDHYPLGYLMSVYGREHYGTTFWKDVTSDAVRFRGVFYPMSHSLKKRTGMNVTGFYHATMRYYDSIWTANAQRPGITPAPQLLPTEKVFTNYKYLYPAGSPNEFIILKASWNTVAGFYLLRPDGSTSLLTRPGIVFDDYFSYRNNRIVWAAARFDARWGWKDFSAIRIYDRTTGRTSTISGKGKYFSPDINSDGTKVIAVSATPEMQYSLRLINTSTGEVEKVLPNPDNYYYTNPRFTDNNNAVISAVRNHQGQMALVSQSLATGEITRLSDFSFNIIGAPAIAGDTVYFTSSVKDVNNVYAITLADRKTWQVTDRPNSALFMAPAADSLVFSEFTAKGYKLHTAALTSPWKQIDITQTQHGSWLNPDLKEGGDILDKVPTDSFSLKKYRKTTGFFNFHSWVPSFNDPEYSISLLGNNILNTTSTSIGYTYNRNEGTSTVGANFMYGAWFPWLGTGFDYTLNKSALLKGKRYYWNQLSWHAGFTIPLQLSSGMYSRSLSLSSNYYIQKLYADNLRFRINPQQYTSSSLVFNNQRIRATQNILSHFGQYLALQYNHSIGSFKGEQLYGRFDLNLPGIAKNHSIQLQAAYQQRDTLGNYSFTDRFVYARGYNTPFYNRIYKLGANYHFPLWYPDWGFAQLLYITRIRANAFYDYSSAHNYIVKRDNLYRSTGGELYFDTKIGNVIPFTFGMRVSYLIDPDPADNAKTRVEFIIPLQQLFAY</sequence>
<gene>
    <name evidence="2" type="ORF">SAMN05444266_102394</name>
</gene>
<dbReference type="OrthoDB" id="9799878at2"/>
<keyword evidence="1" id="KW-0732">Signal</keyword>
<name>A0A1M6YN34_9BACT</name>
<evidence type="ECO:0000256" key="1">
    <source>
        <dbReference type="SAM" id="SignalP"/>
    </source>
</evidence>
<evidence type="ECO:0008006" key="4">
    <source>
        <dbReference type="Google" id="ProtNLM"/>
    </source>
</evidence>
<dbReference type="EMBL" id="FRBL01000002">
    <property type="protein sequence ID" value="SHL19513.1"/>
    <property type="molecule type" value="Genomic_DNA"/>
</dbReference>
<evidence type="ECO:0000313" key="3">
    <source>
        <dbReference type="Proteomes" id="UP000184420"/>
    </source>
</evidence>
<dbReference type="AlphaFoldDB" id="A0A1M6YN34"/>
<dbReference type="RefSeq" id="WP_073079168.1">
    <property type="nucleotide sequence ID" value="NZ_FRBL01000002.1"/>
</dbReference>
<dbReference type="Gene3D" id="2.120.10.30">
    <property type="entry name" value="TolB, C-terminal domain"/>
    <property type="match status" value="1"/>
</dbReference>
<dbReference type="STRING" id="1419482.SAMN05444266_102394"/>
<organism evidence="2 3">
    <name type="scientific">Chitinophaga jiangningensis</name>
    <dbReference type="NCBI Taxonomy" id="1419482"/>
    <lineage>
        <taxon>Bacteria</taxon>
        <taxon>Pseudomonadati</taxon>
        <taxon>Bacteroidota</taxon>
        <taxon>Chitinophagia</taxon>
        <taxon>Chitinophagales</taxon>
        <taxon>Chitinophagaceae</taxon>
        <taxon>Chitinophaga</taxon>
    </lineage>
</organism>
<dbReference type="Proteomes" id="UP000184420">
    <property type="component" value="Unassembled WGS sequence"/>
</dbReference>
<feature type="signal peptide" evidence="1">
    <location>
        <begin position="1"/>
        <end position="18"/>
    </location>
</feature>
<proteinExistence type="predicted"/>
<accession>A0A1M6YN34</accession>
<reference evidence="2 3" key="1">
    <citation type="submission" date="2016-11" db="EMBL/GenBank/DDBJ databases">
        <authorList>
            <person name="Jaros S."/>
            <person name="Januszkiewicz K."/>
            <person name="Wedrychowicz H."/>
        </authorList>
    </citation>
    <scope>NUCLEOTIDE SEQUENCE [LARGE SCALE GENOMIC DNA]</scope>
    <source>
        <strain evidence="2 3">DSM 27406</strain>
    </source>
</reference>
<keyword evidence="3" id="KW-1185">Reference proteome</keyword>
<dbReference type="InterPro" id="IPR011042">
    <property type="entry name" value="6-blade_b-propeller_TolB-like"/>
</dbReference>
<dbReference type="SUPFAM" id="SSF82171">
    <property type="entry name" value="DPP6 N-terminal domain-like"/>
    <property type="match status" value="1"/>
</dbReference>
<feature type="chain" id="PRO_5012906816" description="WD40-like Beta Propeller Repeat" evidence="1">
    <location>
        <begin position="19"/>
        <end position="932"/>
    </location>
</feature>